<name>A0AAP2YWB5_9EURY</name>
<accession>A0AAP2YWB5</accession>
<gene>
    <name evidence="5" type="ORF">OB955_02940</name>
    <name evidence="4" type="ORF">OB960_02015</name>
</gene>
<dbReference type="EMBL" id="JAOPKA010000001">
    <property type="protein sequence ID" value="MCU4740177.1"/>
    <property type="molecule type" value="Genomic_DNA"/>
</dbReference>
<dbReference type="InterPro" id="IPR002711">
    <property type="entry name" value="HNH"/>
</dbReference>
<evidence type="ECO:0000313" key="7">
    <source>
        <dbReference type="Proteomes" id="UP001321018"/>
    </source>
</evidence>
<evidence type="ECO:0000313" key="4">
    <source>
        <dbReference type="EMBL" id="MCU4740177.1"/>
    </source>
</evidence>
<dbReference type="Proteomes" id="UP001321018">
    <property type="component" value="Unassembled WGS sequence"/>
</dbReference>
<evidence type="ECO:0000313" key="6">
    <source>
        <dbReference type="Proteomes" id="UP001320972"/>
    </source>
</evidence>
<organism evidence="4 7">
    <name type="scientific">Natronoglomus mannanivorans</name>
    <dbReference type="NCBI Taxonomy" id="2979990"/>
    <lineage>
        <taxon>Archaea</taxon>
        <taxon>Methanobacteriati</taxon>
        <taxon>Methanobacteriota</taxon>
        <taxon>Stenosarchaea group</taxon>
        <taxon>Halobacteria</taxon>
        <taxon>Halobacteriales</taxon>
        <taxon>Natrialbaceae</taxon>
        <taxon>Natronoglomus</taxon>
    </lineage>
</organism>
<evidence type="ECO:0000259" key="3">
    <source>
        <dbReference type="PROSITE" id="PS50157"/>
    </source>
</evidence>
<reference evidence="4 6" key="1">
    <citation type="submission" date="2022-09" db="EMBL/GenBank/DDBJ databases">
        <title>Enrichment on poylsaccharides allowed isolation of novel metabolic and taxonomic groups of Haloarchaea.</title>
        <authorList>
            <person name="Sorokin D.Y."/>
            <person name="Elcheninov A.G."/>
            <person name="Khizhniak T.V."/>
            <person name="Kolganova T.V."/>
            <person name="Kublanov I.V."/>
        </authorList>
    </citation>
    <scope>NUCLEOTIDE SEQUENCE</scope>
    <source>
        <strain evidence="5 6">AArc-m2/3/4</strain>
        <strain evidence="4">AArc-xg1-1</strain>
    </source>
</reference>
<keyword evidence="4" id="KW-0255">Endonuclease</keyword>
<dbReference type="Gene3D" id="1.10.30.50">
    <property type="match status" value="1"/>
</dbReference>
<dbReference type="PANTHER" id="PTHR41286">
    <property type="entry name" value="HNH NUCLEASE YAJD-RELATED"/>
    <property type="match status" value="1"/>
</dbReference>
<dbReference type="CDD" id="cd00085">
    <property type="entry name" value="HNHc"/>
    <property type="match status" value="1"/>
</dbReference>
<dbReference type="Pfam" id="PF01844">
    <property type="entry name" value="HNH"/>
    <property type="match status" value="1"/>
</dbReference>
<dbReference type="InterPro" id="IPR003615">
    <property type="entry name" value="HNH_nuc"/>
</dbReference>
<dbReference type="PANTHER" id="PTHR41286:SF1">
    <property type="entry name" value="HNH NUCLEASE YAJD-RELATED"/>
    <property type="match status" value="1"/>
</dbReference>
<dbReference type="GO" id="GO:0005829">
    <property type="term" value="C:cytosol"/>
    <property type="evidence" value="ECO:0007669"/>
    <property type="project" value="TreeGrafter"/>
</dbReference>
<dbReference type="SMART" id="SM00507">
    <property type="entry name" value="HNHc"/>
    <property type="match status" value="1"/>
</dbReference>
<dbReference type="GO" id="GO:0008270">
    <property type="term" value="F:zinc ion binding"/>
    <property type="evidence" value="ECO:0007669"/>
    <property type="project" value="InterPro"/>
</dbReference>
<keyword evidence="2" id="KW-0378">Hydrolase</keyword>
<dbReference type="PROSITE" id="PS50157">
    <property type="entry name" value="ZINC_FINGER_C2H2_2"/>
    <property type="match status" value="1"/>
</dbReference>
<keyword evidence="1" id="KW-0540">Nuclease</keyword>
<dbReference type="GO" id="GO:0004519">
    <property type="term" value="F:endonuclease activity"/>
    <property type="evidence" value="ECO:0007669"/>
    <property type="project" value="UniProtKB-KW"/>
</dbReference>
<evidence type="ECO:0000313" key="5">
    <source>
        <dbReference type="EMBL" id="MCU4971692.1"/>
    </source>
</evidence>
<dbReference type="GO" id="GO:0016787">
    <property type="term" value="F:hydrolase activity"/>
    <property type="evidence" value="ECO:0007669"/>
    <property type="project" value="UniProtKB-KW"/>
</dbReference>
<dbReference type="AlphaFoldDB" id="A0AAP2YWB5"/>
<dbReference type="GO" id="GO:0003676">
    <property type="term" value="F:nucleic acid binding"/>
    <property type="evidence" value="ECO:0007669"/>
    <property type="project" value="InterPro"/>
</dbReference>
<keyword evidence="6" id="KW-1185">Reference proteome</keyword>
<dbReference type="RefSeq" id="WP_338002027.1">
    <property type="nucleotide sequence ID" value="NZ_JAOPKA010000001.1"/>
</dbReference>
<proteinExistence type="predicted"/>
<comment type="caution">
    <text evidence="4">The sequence shown here is derived from an EMBL/GenBank/DDBJ whole genome shotgun (WGS) entry which is preliminary data.</text>
</comment>
<evidence type="ECO:0000256" key="1">
    <source>
        <dbReference type="ARBA" id="ARBA00022722"/>
    </source>
</evidence>
<dbReference type="InterPro" id="IPR013087">
    <property type="entry name" value="Znf_C2H2_type"/>
</dbReference>
<protein>
    <submittedName>
        <fullName evidence="4">HNH endonuclease</fullName>
    </submittedName>
</protein>
<feature type="domain" description="C2H2-type" evidence="3">
    <location>
        <begin position="1"/>
        <end position="29"/>
    </location>
</feature>
<sequence>MECPTCSQSFRTQQGMRQHHTKVHGDPLPNRTCKGCETEFYDPKSRRKYCDHCNPNAGKHNGNWSDAKERSECTVCGSTFSYYPSDKQGNYCSDCVEDADGLLPENPSEKGPRVVIDCPSCETELEVYPSRANQRTRGCFCDQECYGNWLAENVVGPDHHQWEGGSIDYGQNWWRIRREARRRDDYQCQHCGARKEELGQNPDVHHLIPVREFDRPEEAHTLSNVITLCRSCHRRVEEGEITVTPRTKK</sequence>
<dbReference type="EMBL" id="JAOPKB010000001">
    <property type="protein sequence ID" value="MCU4971692.1"/>
    <property type="molecule type" value="Genomic_DNA"/>
</dbReference>
<dbReference type="Proteomes" id="UP001320972">
    <property type="component" value="Unassembled WGS sequence"/>
</dbReference>
<dbReference type="PROSITE" id="PS00028">
    <property type="entry name" value="ZINC_FINGER_C2H2_1"/>
    <property type="match status" value="1"/>
</dbReference>
<evidence type="ECO:0000256" key="2">
    <source>
        <dbReference type="ARBA" id="ARBA00022801"/>
    </source>
</evidence>